<dbReference type="Gene3D" id="3.10.105.10">
    <property type="entry name" value="Dipeptide-binding Protein, Domain 3"/>
    <property type="match status" value="1"/>
</dbReference>
<feature type="domain" description="Solute-binding protein family 5" evidence="5">
    <location>
        <begin position="81"/>
        <end position="414"/>
    </location>
</feature>
<dbReference type="AlphaFoldDB" id="A0A8J2XFF9"/>
<dbReference type="Gene3D" id="3.40.190.10">
    <property type="entry name" value="Periplasmic binding protein-like II"/>
    <property type="match status" value="1"/>
</dbReference>
<gene>
    <name evidence="6" type="ORF">GCM10010978_20460</name>
</gene>
<dbReference type="Pfam" id="PF00496">
    <property type="entry name" value="SBP_bac_5"/>
    <property type="match status" value="1"/>
</dbReference>
<keyword evidence="2" id="KW-0813">Transport</keyword>
<dbReference type="PANTHER" id="PTHR30290">
    <property type="entry name" value="PERIPLASMIC BINDING COMPONENT OF ABC TRANSPORTER"/>
    <property type="match status" value="1"/>
</dbReference>
<name>A0A8J2XFF9_9BACI</name>
<evidence type="ECO:0000256" key="1">
    <source>
        <dbReference type="ARBA" id="ARBA00005695"/>
    </source>
</evidence>
<feature type="signal peptide" evidence="4">
    <location>
        <begin position="1"/>
        <end position="18"/>
    </location>
</feature>
<dbReference type="InterPro" id="IPR030678">
    <property type="entry name" value="Peptide/Ni-bd"/>
</dbReference>
<comment type="similarity">
    <text evidence="1">Belongs to the bacterial solute-binding protein 5 family.</text>
</comment>
<feature type="chain" id="PRO_5038635732" evidence="4">
    <location>
        <begin position="19"/>
        <end position="509"/>
    </location>
</feature>
<evidence type="ECO:0000256" key="4">
    <source>
        <dbReference type="SAM" id="SignalP"/>
    </source>
</evidence>
<evidence type="ECO:0000259" key="5">
    <source>
        <dbReference type="Pfam" id="PF00496"/>
    </source>
</evidence>
<reference evidence="6" key="2">
    <citation type="submission" date="2020-09" db="EMBL/GenBank/DDBJ databases">
        <authorList>
            <person name="Sun Q."/>
            <person name="Zhou Y."/>
        </authorList>
    </citation>
    <scope>NUCLEOTIDE SEQUENCE</scope>
    <source>
        <strain evidence="6">CGMCC 1.12360</strain>
    </source>
</reference>
<evidence type="ECO:0000256" key="3">
    <source>
        <dbReference type="ARBA" id="ARBA00022729"/>
    </source>
</evidence>
<dbReference type="CDD" id="cd08516">
    <property type="entry name" value="PBP2_NikA_DppA_OppA_like_11"/>
    <property type="match status" value="1"/>
</dbReference>
<comment type="caution">
    <text evidence="6">The sequence shown here is derived from an EMBL/GenBank/DDBJ whole genome shotgun (WGS) entry which is preliminary data.</text>
</comment>
<proteinExistence type="inferred from homology"/>
<dbReference type="InterPro" id="IPR000914">
    <property type="entry name" value="SBP_5_dom"/>
</dbReference>
<evidence type="ECO:0000313" key="6">
    <source>
        <dbReference type="EMBL" id="GFZ78921.1"/>
    </source>
</evidence>
<dbReference type="PANTHER" id="PTHR30290:SF9">
    <property type="entry name" value="OLIGOPEPTIDE-BINDING PROTEIN APPA"/>
    <property type="match status" value="1"/>
</dbReference>
<organism evidence="6 7">
    <name type="scientific">Compostibacillus humi</name>
    <dbReference type="NCBI Taxonomy" id="1245525"/>
    <lineage>
        <taxon>Bacteria</taxon>
        <taxon>Bacillati</taxon>
        <taxon>Bacillota</taxon>
        <taxon>Bacilli</taxon>
        <taxon>Bacillales</taxon>
        <taxon>Bacillaceae</taxon>
        <taxon>Compostibacillus</taxon>
    </lineage>
</organism>
<dbReference type="PROSITE" id="PS51257">
    <property type="entry name" value="PROKAR_LIPOPROTEIN"/>
    <property type="match status" value="1"/>
</dbReference>
<keyword evidence="3 4" id="KW-0732">Signal</keyword>
<evidence type="ECO:0000313" key="7">
    <source>
        <dbReference type="Proteomes" id="UP000602050"/>
    </source>
</evidence>
<dbReference type="EMBL" id="BMEV01000036">
    <property type="protein sequence ID" value="GFZ78921.1"/>
    <property type="molecule type" value="Genomic_DNA"/>
</dbReference>
<evidence type="ECO:0000256" key="2">
    <source>
        <dbReference type="ARBA" id="ARBA00022448"/>
    </source>
</evidence>
<sequence>MRKLAFITSILFFFIILAACSKDSGESNGERKETADKNEINVRINNDPDFLDPHMAEASITFQMILNMFDGLLYGDTDGSLKPALAEDYSVSEDGLTYTFTLRDNVTFHNGDPLTTEDVIYTFERLMGKETGEPLDANFEIIASVEAPDENTVVITLKEPNSAFLSYLTALDSAILPKSNDGKHNDNPIGTGPFKFNSYNPESNLILDKNENYWQEGLPYLDKVTFTFQPDDQTALLALQSGEMDIVAVGSHRIPEVENDFQLEYQDSNTVLLLGFNQEREPFQDQRIRQAMNYAINKDDVIDAAFNGYATKLGSNMSPAMGAYFKEGLEDVYPHDVEKAKELLAEAGYPDGFKTTLSISSHAELYSNVAQVVVENLREAGIEAEIEVVEWGIWLERIYQGRDYDMTIIDFTGVLSPYETIKRYHTEASNNFFNYSNEEFDQLMEEVIVETDENKQVEMFHRAQEVLSEDAAAVYMADYQIIWALNPKLEGYQLYPYFFHDLSEVRFAE</sequence>
<keyword evidence="7" id="KW-1185">Reference proteome</keyword>
<dbReference type="GO" id="GO:0042597">
    <property type="term" value="C:periplasmic space"/>
    <property type="evidence" value="ECO:0007669"/>
    <property type="project" value="UniProtKB-ARBA"/>
</dbReference>
<dbReference type="PIRSF" id="PIRSF002741">
    <property type="entry name" value="MppA"/>
    <property type="match status" value="1"/>
</dbReference>
<dbReference type="GO" id="GO:0043190">
    <property type="term" value="C:ATP-binding cassette (ABC) transporter complex"/>
    <property type="evidence" value="ECO:0007669"/>
    <property type="project" value="InterPro"/>
</dbReference>
<dbReference type="SUPFAM" id="SSF53850">
    <property type="entry name" value="Periplasmic binding protein-like II"/>
    <property type="match status" value="1"/>
</dbReference>
<dbReference type="InterPro" id="IPR039424">
    <property type="entry name" value="SBP_5"/>
</dbReference>
<reference evidence="6" key="1">
    <citation type="journal article" date="2014" name="Int. J. Syst. Evol. Microbiol.">
        <title>Complete genome sequence of Corynebacterium casei LMG S-19264T (=DSM 44701T), isolated from a smear-ripened cheese.</title>
        <authorList>
            <consortium name="US DOE Joint Genome Institute (JGI-PGF)"/>
            <person name="Walter F."/>
            <person name="Albersmeier A."/>
            <person name="Kalinowski J."/>
            <person name="Ruckert C."/>
        </authorList>
    </citation>
    <scope>NUCLEOTIDE SEQUENCE</scope>
    <source>
        <strain evidence="6">CGMCC 1.12360</strain>
    </source>
</reference>
<protein>
    <submittedName>
        <fullName evidence="6">Diguanylate phosphodiesterase</fullName>
    </submittedName>
</protein>
<dbReference type="Proteomes" id="UP000602050">
    <property type="component" value="Unassembled WGS sequence"/>
</dbReference>
<dbReference type="GO" id="GO:0015833">
    <property type="term" value="P:peptide transport"/>
    <property type="evidence" value="ECO:0007669"/>
    <property type="project" value="TreeGrafter"/>
</dbReference>
<dbReference type="RefSeq" id="WP_188392306.1">
    <property type="nucleotide sequence ID" value="NZ_BMEV01000036.1"/>
</dbReference>
<accession>A0A8J2XFF9</accession>
<dbReference type="GO" id="GO:1904680">
    <property type="term" value="F:peptide transmembrane transporter activity"/>
    <property type="evidence" value="ECO:0007669"/>
    <property type="project" value="TreeGrafter"/>
</dbReference>